<protein>
    <submittedName>
        <fullName evidence="1">Uncharacterized protein</fullName>
    </submittedName>
</protein>
<accession>A0AA38T4T7</accession>
<evidence type="ECO:0000313" key="1">
    <source>
        <dbReference type="EMBL" id="KAJ9544842.1"/>
    </source>
</evidence>
<reference evidence="1" key="1">
    <citation type="submission" date="2023-03" db="EMBL/GenBank/DDBJ databases">
        <title>Chromosome-scale reference genome and RAD-based genetic map of yellow starthistle (Centaurea solstitialis) reveal putative structural variation and QTLs associated with invader traits.</title>
        <authorList>
            <person name="Reatini B."/>
            <person name="Cang F.A."/>
            <person name="Jiang Q."/>
            <person name="Mckibben M.T.W."/>
            <person name="Barker M.S."/>
            <person name="Rieseberg L.H."/>
            <person name="Dlugosch K.M."/>
        </authorList>
    </citation>
    <scope>NUCLEOTIDE SEQUENCE</scope>
    <source>
        <strain evidence="1">CAN-66</strain>
        <tissue evidence="1">Leaf</tissue>
    </source>
</reference>
<keyword evidence="2" id="KW-1185">Reference proteome</keyword>
<organism evidence="1 2">
    <name type="scientific">Centaurea solstitialis</name>
    <name type="common">yellow star-thistle</name>
    <dbReference type="NCBI Taxonomy" id="347529"/>
    <lineage>
        <taxon>Eukaryota</taxon>
        <taxon>Viridiplantae</taxon>
        <taxon>Streptophyta</taxon>
        <taxon>Embryophyta</taxon>
        <taxon>Tracheophyta</taxon>
        <taxon>Spermatophyta</taxon>
        <taxon>Magnoliopsida</taxon>
        <taxon>eudicotyledons</taxon>
        <taxon>Gunneridae</taxon>
        <taxon>Pentapetalae</taxon>
        <taxon>asterids</taxon>
        <taxon>campanulids</taxon>
        <taxon>Asterales</taxon>
        <taxon>Asteraceae</taxon>
        <taxon>Carduoideae</taxon>
        <taxon>Cardueae</taxon>
        <taxon>Centaureinae</taxon>
        <taxon>Centaurea</taxon>
    </lineage>
</organism>
<evidence type="ECO:0000313" key="2">
    <source>
        <dbReference type="Proteomes" id="UP001172457"/>
    </source>
</evidence>
<dbReference type="Proteomes" id="UP001172457">
    <property type="component" value="Chromosome 6"/>
</dbReference>
<dbReference type="EMBL" id="JARYMX010000006">
    <property type="protein sequence ID" value="KAJ9544842.1"/>
    <property type="molecule type" value="Genomic_DNA"/>
</dbReference>
<name>A0AA38T4T7_9ASTR</name>
<proteinExistence type="predicted"/>
<comment type="caution">
    <text evidence="1">The sequence shown here is derived from an EMBL/GenBank/DDBJ whole genome shotgun (WGS) entry which is preliminary data.</text>
</comment>
<dbReference type="AlphaFoldDB" id="A0AA38T4T7"/>
<gene>
    <name evidence="1" type="ORF">OSB04_024549</name>
</gene>
<sequence length="226" mass="25768">MKTQLADFGYTMQRIPIYCDSKKSDLQVANLFTKPFDEKHHFFLLNKLGMLDLPPEVWIITTTSDYFRLELEENPIPGLHKMARQQNNPSSAIDNASDRALISQAALRPITQTNEFVDLNHIQVQDEVIVEILKVHLVAYAMQAVVNVPMIYVQQFWATSHLETQNDVLTLVGRVDQTELAVTLEDFRRILHLPAETAEAPFDPLVTRLELFSEILALGLQPAENQ</sequence>